<name>A0A0D7BPG7_9AGAR</name>
<dbReference type="AlphaFoldDB" id="A0A0D7BPG7"/>
<keyword evidence="3" id="KW-1185">Reference proteome</keyword>
<feature type="compositionally biased region" description="Low complexity" evidence="1">
    <location>
        <begin position="154"/>
        <end position="185"/>
    </location>
</feature>
<organism evidence="2 3">
    <name type="scientific">Cylindrobasidium torrendii FP15055 ss-10</name>
    <dbReference type="NCBI Taxonomy" id="1314674"/>
    <lineage>
        <taxon>Eukaryota</taxon>
        <taxon>Fungi</taxon>
        <taxon>Dikarya</taxon>
        <taxon>Basidiomycota</taxon>
        <taxon>Agaricomycotina</taxon>
        <taxon>Agaricomycetes</taxon>
        <taxon>Agaricomycetidae</taxon>
        <taxon>Agaricales</taxon>
        <taxon>Marasmiineae</taxon>
        <taxon>Physalacriaceae</taxon>
        <taxon>Cylindrobasidium</taxon>
    </lineage>
</organism>
<protein>
    <submittedName>
        <fullName evidence="2">Uncharacterized protein</fullName>
    </submittedName>
</protein>
<dbReference type="EMBL" id="KN880453">
    <property type="protein sequence ID" value="KIY71486.1"/>
    <property type="molecule type" value="Genomic_DNA"/>
</dbReference>
<reference evidence="2 3" key="1">
    <citation type="journal article" date="2015" name="Fungal Genet. Biol.">
        <title>Evolution of novel wood decay mechanisms in Agaricales revealed by the genome sequences of Fistulina hepatica and Cylindrobasidium torrendii.</title>
        <authorList>
            <person name="Floudas D."/>
            <person name="Held B.W."/>
            <person name="Riley R."/>
            <person name="Nagy L.G."/>
            <person name="Koehler G."/>
            <person name="Ransdell A.S."/>
            <person name="Younus H."/>
            <person name="Chow J."/>
            <person name="Chiniquy J."/>
            <person name="Lipzen A."/>
            <person name="Tritt A."/>
            <person name="Sun H."/>
            <person name="Haridas S."/>
            <person name="LaButti K."/>
            <person name="Ohm R.A."/>
            <person name="Kues U."/>
            <person name="Blanchette R.A."/>
            <person name="Grigoriev I.V."/>
            <person name="Minto R.E."/>
            <person name="Hibbett D.S."/>
        </authorList>
    </citation>
    <scope>NUCLEOTIDE SEQUENCE [LARGE SCALE GENOMIC DNA]</scope>
    <source>
        <strain evidence="2 3">FP15055 ss-10</strain>
    </source>
</reference>
<dbReference type="OrthoDB" id="4121058at2759"/>
<feature type="region of interest" description="Disordered" evidence="1">
    <location>
        <begin position="143"/>
        <end position="218"/>
    </location>
</feature>
<proteinExistence type="predicted"/>
<feature type="region of interest" description="Disordered" evidence="1">
    <location>
        <begin position="460"/>
        <end position="507"/>
    </location>
</feature>
<evidence type="ECO:0000256" key="1">
    <source>
        <dbReference type="SAM" id="MobiDB-lite"/>
    </source>
</evidence>
<sequence>MIRKAADADIGVDVPTITRDGFNYDGQGFFVHYEDHRVERCESNTLYQLLTHVQPPPLMTKAGVPAKRQPAPFQDQPGWYYCAQLNLYGLKPLKTKDAAKKALLTAFHTNPLRKLEVPAKILKVEADIKAEYDALANKLTGNGKATKKAKKEATPQAAAAPKPKAAAKKAAAQVPATTVPTAAVMPPKPPAPARPKQASPKKTQPNPTPAPAAVDPEPEIKLGTRTKQTARKTGAAALLNPNRPSTRQLIKNLLALPQAEYTRILVKLVDTSPTAEGILNEFVDASVAKAQKKAEAEKKKEERQLKALKGGFATLEFLGRFTCSVPKVLEQWGSSYGDSYSMVLATSQSGHLWAKFDFGLYTGIIRSNGAVPKSLARMPIAFTWHGRESGEGQISLGETSGTLTFQNAGLSSFKGTIHTDLGKFDFTGTAKPGPALDAAQEVRTWKYTYRRTNQDAWDKECTGRWGSWTGDPEPDRPEESDTDAGGNDSGSDNSDDDVMDWEPDRAW</sequence>
<dbReference type="Proteomes" id="UP000054007">
    <property type="component" value="Unassembled WGS sequence"/>
</dbReference>
<evidence type="ECO:0000313" key="2">
    <source>
        <dbReference type="EMBL" id="KIY71486.1"/>
    </source>
</evidence>
<feature type="compositionally biased region" description="Low complexity" evidence="1">
    <location>
        <begin position="483"/>
        <end position="492"/>
    </location>
</feature>
<accession>A0A0D7BPG7</accession>
<gene>
    <name evidence="2" type="ORF">CYLTODRAFT_441167</name>
</gene>
<evidence type="ECO:0000313" key="3">
    <source>
        <dbReference type="Proteomes" id="UP000054007"/>
    </source>
</evidence>